<sequence length="91" mass="10249">MTQRKPNTQQAMQQLISTIEQQIPLNIAEAAICLGKCCGCPKKMLEMLDSELSYWRSAVPDITPGFADLKQLEKLARRTHRLFCKNGLITA</sequence>
<reference evidence="2" key="2">
    <citation type="submission" date="2023-07" db="EMBL/GenBank/DDBJ databases">
        <title>Shewanella mangrovi sp. nov., an acetaldehyde- degrading bacterium isolated from mangrove sediment.</title>
        <authorList>
            <person name="Liu Y."/>
        </authorList>
    </citation>
    <scope>NUCLEOTIDE SEQUENCE [LARGE SCALE GENOMIC DNA]</scope>
    <source>
        <strain evidence="2">C32</strain>
    </source>
</reference>
<organism evidence="1 2">
    <name type="scientific">Shewanella electrica</name>
    <dbReference type="NCBI Taxonomy" id="515560"/>
    <lineage>
        <taxon>Bacteria</taxon>
        <taxon>Pseudomonadati</taxon>
        <taxon>Pseudomonadota</taxon>
        <taxon>Gammaproteobacteria</taxon>
        <taxon>Alteromonadales</taxon>
        <taxon>Shewanellaceae</taxon>
        <taxon>Shewanella</taxon>
    </lineage>
</organism>
<protein>
    <submittedName>
        <fullName evidence="1">Uncharacterized protein</fullName>
    </submittedName>
</protein>
<accession>A0ABT2FKS1</accession>
<gene>
    <name evidence="1" type="ORF">L9G74_09110</name>
</gene>
<name>A0ABT2FKS1_9GAMM</name>
<proteinExistence type="predicted"/>
<dbReference type="Proteomes" id="UP001201549">
    <property type="component" value="Unassembled WGS sequence"/>
</dbReference>
<reference evidence="1 2" key="1">
    <citation type="submission" date="2022-02" db="EMBL/GenBank/DDBJ databases">
        <authorList>
            <person name="Zhuang L."/>
        </authorList>
    </citation>
    <scope>NUCLEOTIDE SEQUENCE [LARGE SCALE GENOMIC DNA]</scope>
    <source>
        <strain evidence="1 2">C32</strain>
    </source>
</reference>
<evidence type="ECO:0000313" key="1">
    <source>
        <dbReference type="EMBL" id="MCS4556596.1"/>
    </source>
</evidence>
<keyword evidence="2" id="KW-1185">Reference proteome</keyword>
<dbReference type="RefSeq" id="WP_238896000.1">
    <property type="nucleotide sequence ID" value="NZ_JAKOGG010000005.1"/>
</dbReference>
<evidence type="ECO:0000313" key="2">
    <source>
        <dbReference type="Proteomes" id="UP001201549"/>
    </source>
</evidence>
<comment type="caution">
    <text evidence="1">The sequence shown here is derived from an EMBL/GenBank/DDBJ whole genome shotgun (WGS) entry which is preliminary data.</text>
</comment>
<dbReference type="EMBL" id="JAKOGG010000005">
    <property type="protein sequence ID" value="MCS4556596.1"/>
    <property type="molecule type" value="Genomic_DNA"/>
</dbReference>